<dbReference type="Proteomes" id="UP000295122">
    <property type="component" value="Unassembled WGS sequence"/>
</dbReference>
<evidence type="ECO:0000313" key="3">
    <source>
        <dbReference type="Proteomes" id="UP000295122"/>
    </source>
</evidence>
<name>A0A4R7CBT5_9HYPH</name>
<gene>
    <name evidence="2" type="ORF">EV668_2206</name>
</gene>
<evidence type="ECO:0000313" key="2">
    <source>
        <dbReference type="EMBL" id="TDR94915.1"/>
    </source>
</evidence>
<feature type="signal peptide" evidence="1">
    <location>
        <begin position="1"/>
        <end position="27"/>
    </location>
</feature>
<evidence type="ECO:0008006" key="4">
    <source>
        <dbReference type="Google" id="ProtNLM"/>
    </source>
</evidence>
<evidence type="ECO:0000256" key="1">
    <source>
        <dbReference type="SAM" id="SignalP"/>
    </source>
</evidence>
<reference evidence="2 3" key="1">
    <citation type="submission" date="2019-03" db="EMBL/GenBank/DDBJ databases">
        <title>Genomic Encyclopedia of Type Strains, Phase IV (KMG-IV): sequencing the most valuable type-strain genomes for metagenomic binning, comparative biology and taxonomic classification.</title>
        <authorList>
            <person name="Goeker M."/>
        </authorList>
    </citation>
    <scope>NUCLEOTIDE SEQUENCE [LARGE SCALE GENOMIC DNA]</scope>
    <source>
        <strain evidence="2 3">DSM 25903</strain>
    </source>
</reference>
<protein>
    <recommendedName>
        <fullName evidence="4">Cysteine rich repeat protein</fullName>
    </recommendedName>
</protein>
<feature type="chain" id="PRO_5020746531" description="Cysteine rich repeat protein" evidence="1">
    <location>
        <begin position="28"/>
        <end position="90"/>
    </location>
</feature>
<proteinExistence type="predicted"/>
<keyword evidence="1" id="KW-0732">Signal</keyword>
<organism evidence="2 3">
    <name type="scientific">Enterovirga rhinocerotis</name>
    <dbReference type="NCBI Taxonomy" id="1339210"/>
    <lineage>
        <taxon>Bacteria</taxon>
        <taxon>Pseudomonadati</taxon>
        <taxon>Pseudomonadota</taxon>
        <taxon>Alphaproteobacteria</taxon>
        <taxon>Hyphomicrobiales</taxon>
        <taxon>Methylobacteriaceae</taxon>
        <taxon>Enterovirga</taxon>
    </lineage>
</organism>
<accession>A0A4R7CBT5</accession>
<dbReference type="EMBL" id="SNZR01000011">
    <property type="protein sequence ID" value="TDR94915.1"/>
    <property type="molecule type" value="Genomic_DNA"/>
</dbReference>
<comment type="caution">
    <text evidence="2">The sequence shown here is derived from an EMBL/GenBank/DDBJ whole genome shotgun (WGS) entry which is preliminary data.</text>
</comment>
<dbReference type="AlphaFoldDB" id="A0A4R7CBT5"/>
<sequence length="90" mass="9883">MLRLAPRSVAFALSAAILVAGSGAAVAASEQEMAEYRRDCTMDYTRLCSAYDPGSPQVRQCFAARRAELSPRCAATIAKYETPEKPQRRR</sequence>
<keyword evidence="3" id="KW-1185">Reference proteome</keyword>